<keyword evidence="1" id="KW-1133">Transmembrane helix</keyword>
<evidence type="ECO:0000313" key="3">
    <source>
        <dbReference type="Proteomes" id="UP001163104"/>
    </source>
</evidence>
<gene>
    <name evidence="2" type="ORF">OD459_12805</name>
</gene>
<accession>A0AA46NZD7</accession>
<keyword evidence="1" id="KW-0812">Transmembrane</keyword>
<dbReference type="EMBL" id="CP107027">
    <property type="protein sequence ID" value="UYG93167.1"/>
    <property type="molecule type" value="Genomic_DNA"/>
</dbReference>
<sequence>MTEKEREQLSEKMREAGKDSDYQWILAGLLIIVTVGIFTI</sequence>
<keyword evidence="1" id="KW-0472">Membrane</keyword>
<reference evidence="2" key="1">
    <citation type="submission" date="2022-10" db="EMBL/GenBank/DDBJ databases">
        <title>Mechanism of multi-heavy metal repair in Cytobacillus Firmus M7.</title>
        <authorList>
            <person name="Li X."/>
            <person name="Yu C."/>
        </authorList>
    </citation>
    <scope>NUCLEOTIDE SEQUENCE</scope>
    <source>
        <strain evidence="2">M7</strain>
    </source>
</reference>
<evidence type="ECO:0000313" key="2">
    <source>
        <dbReference type="EMBL" id="UYG93167.1"/>
    </source>
</evidence>
<dbReference type="RefSeq" id="WP_263599060.1">
    <property type="nucleotide sequence ID" value="NZ_CP107027.1"/>
</dbReference>
<dbReference type="Proteomes" id="UP001163104">
    <property type="component" value="Chromosome"/>
</dbReference>
<evidence type="ECO:0000256" key="1">
    <source>
        <dbReference type="SAM" id="Phobius"/>
    </source>
</evidence>
<feature type="transmembrane region" description="Helical" evidence="1">
    <location>
        <begin position="21"/>
        <end position="39"/>
    </location>
</feature>
<name>A0AA46NZD7_CYTFI</name>
<proteinExistence type="predicted"/>
<dbReference type="AlphaFoldDB" id="A0AA46NZD7"/>
<organism evidence="2 3">
    <name type="scientific">Cytobacillus firmus</name>
    <name type="common">Bacillus firmus</name>
    <dbReference type="NCBI Taxonomy" id="1399"/>
    <lineage>
        <taxon>Bacteria</taxon>
        <taxon>Bacillati</taxon>
        <taxon>Bacillota</taxon>
        <taxon>Bacilli</taxon>
        <taxon>Bacillales</taxon>
        <taxon>Bacillaceae</taxon>
        <taxon>Cytobacillus</taxon>
    </lineage>
</organism>
<protein>
    <submittedName>
        <fullName evidence="2">Uncharacterized protein</fullName>
    </submittedName>
</protein>